<dbReference type="AlphaFoldDB" id="A0A8H6PF72"/>
<keyword evidence="3" id="KW-1185">Reference proteome</keyword>
<evidence type="ECO:0000313" key="3">
    <source>
        <dbReference type="Proteomes" id="UP000630445"/>
    </source>
</evidence>
<dbReference type="Proteomes" id="UP000662466">
    <property type="component" value="Unassembled WGS sequence"/>
</dbReference>
<dbReference type="EMBL" id="JACBAD010001850">
    <property type="protein sequence ID" value="KAF7131371.1"/>
    <property type="molecule type" value="Genomic_DNA"/>
</dbReference>
<accession>A0A8H6PF72</accession>
<dbReference type="EMBL" id="JACBAF010001878">
    <property type="protein sequence ID" value="KAF7172194.1"/>
    <property type="molecule type" value="Genomic_DNA"/>
</dbReference>
<dbReference type="OrthoDB" id="2663223at2759"/>
<protein>
    <submittedName>
        <fullName evidence="1">Uncharacterized protein</fullName>
    </submittedName>
</protein>
<evidence type="ECO:0000313" key="1">
    <source>
        <dbReference type="EMBL" id="KAF7131371.1"/>
    </source>
</evidence>
<reference evidence="1" key="1">
    <citation type="submission" date="2020-06" db="EMBL/GenBank/DDBJ databases">
        <title>Draft genome sequences of strains closely related to Aspergillus parafelis and Aspergillus hiratsukae.</title>
        <authorList>
            <person name="Dos Santos R.A.C."/>
            <person name="Rivero-Menendez O."/>
            <person name="Steenwyk J.L."/>
            <person name="Mead M.E."/>
            <person name="Goldman G.H."/>
            <person name="Alastruey-Izquierdo A."/>
            <person name="Rokas A."/>
        </authorList>
    </citation>
    <scope>NUCLEOTIDE SEQUENCE</scope>
    <source>
        <strain evidence="1">CNM-CM5793</strain>
        <strain evidence="2">CNM-CM6106</strain>
    </source>
</reference>
<gene>
    <name evidence="1" type="ORF">CNMCM5793_004542</name>
    <name evidence="2" type="ORF">CNMCM6106_006456</name>
</gene>
<proteinExistence type="predicted"/>
<evidence type="ECO:0000313" key="2">
    <source>
        <dbReference type="EMBL" id="KAF7172194.1"/>
    </source>
</evidence>
<name>A0A8H6PF72_9EURO</name>
<organism evidence="1 3">
    <name type="scientific">Aspergillus hiratsukae</name>
    <dbReference type="NCBI Taxonomy" id="1194566"/>
    <lineage>
        <taxon>Eukaryota</taxon>
        <taxon>Fungi</taxon>
        <taxon>Dikarya</taxon>
        <taxon>Ascomycota</taxon>
        <taxon>Pezizomycotina</taxon>
        <taxon>Eurotiomycetes</taxon>
        <taxon>Eurotiomycetidae</taxon>
        <taxon>Eurotiales</taxon>
        <taxon>Aspergillaceae</taxon>
        <taxon>Aspergillus</taxon>
        <taxon>Aspergillus subgen. Fumigati</taxon>
    </lineage>
</organism>
<comment type="caution">
    <text evidence="1">The sequence shown here is derived from an EMBL/GenBank/DDBJ whole genome shotgun (WGS) entry which is preliminary data.</text>
</comment>
<sequence length="260" mass="29545">MAYVEAGQASVTVPNDQLLRSEAQWRLDPDEGIVPEVLDLPTRFPEPSELDQDAVDAIDLSDELFMKYARLCSQFDKKRALVAATQKALARINSCIIARVAKEYPSQLTSCKTPRQKLVQLAILFKPKGSTRHQGLRNEWRRKINTPIGRTSLETWLTNWANLYDEAKAAKVPDVCYTDGEYPPDAEPIRDLLQAIQPQDSYFVNNWRKDLDQKQPMTFHEVISAYRDYRKVQEQAKEGSNASSVALTAAIEWTVDQSVD</sequence>
<dbReference type="Proteomes" id="UP000630445">
    <property type="component" value="Unassembled WGS sequence"/>
</dbReference>